<reference evidence="4 5" key="1">
    <citation type="journal article" date="2012" name="BMC Genomics">
        <title>Comparative genomics of the white-rot fungi, Phanerochaete carnosa and P. chrysosporium, to elucidate the genetic basis of the distinct wood types they colonize.</title>
        <authorList>
            <person name="Suzuki H."/>
            <person name="MacDonald J."/>
            <person name="Syed K."/>
            <person name="Salamov A."/>
            <person name="Hori C."/>
            <person name="Aerts A."/>
            <person name="Henrissat B."/>
            <person name="Wiebenga A."/>
            <person name="vanKuyk P.A."/>
            <person name="Barry K."/>
            <person name="Lindquist E."/>
            <person name="LaButti K."/>
            <person name="Lapidus A."/>
            <person name="Lucas S."/>
            <person name="Coutinho P."/>
            <person name="Gong Y."/>
            <person name="Samejima M."/>
            <person name="Mahadevan R."/>
            <person name="Abou-Zaid M."/>
            <person name="de Vries R.P."/>
            <person name="Igarashi K."/>
            <person name="Yadav J.S."/>
            <person name="Grigoriev I.V."/>
            <person name="Master E.R."/>
        </authorList>
    </citation>
    <scope>NUCLEOTIDE SEQUENCE [LARGE SCALE GENOMIC DNA]</scope>
    <source>
        <strain evidence="4 5">HHB-10118-sp</strain>
    </source>
</reference>
<sequence length="204" mass="22712">GDAVRWGPDGQLHLVGKITAGQIKIRGRRLELAEIETAIRRTGLTSDAAAVHLESDGDRDDLLIVYTVATVPVSPSESHTLSSRLLEALREILPLYMIPHLVHWVPTLPLTLNGKLDRYQLQARAVVDVGSMLNDLTEDQDASDEPEDEVEERLCRIMEAVLERTPIHRSSNFFHAGGHSLLASRLVFRIEESFSVPFTLADVF</sequence>
<feature type="non-terminal residue" evidence="4">
    <location>
        <position position="1"/>
    </location>
</feature>
<dbReference type="GeneID" id="18920176"/>
<evidence type="ECO:0000313" key="5">
    <source>
        <dbReference type="Proteomes" id="UP000008370"/>
    </source>
</evidence>
<dbReference type="SUPFAM" id="SSF47336">
    <property type="entry name" value="ACP-like"/>
    <property type="match status" value="1"/>
</dbReference>
<dbReference type="Gene3D" id="3.30.300.30">
    <property type="match status" value="1"/>
</dbReference>
<dbReference type="EMBL" id="JH930478">
    <property type="protein sequence ID" value="EKM50745.1"/>
    <property type="molecule type" value="Genomic_DNA"/>
</dbReference>
<dbReference type="Gene3D" id="1.10.1200.10">
    <property type="entry name" value="ACP-like"/>
    <property type="match status" value="1"/>
</dbReference>
<dbReference type="HOGENOM" id="CLU_000022_2_14_1"/>
<keyword evidence="1" id="KW-0436">Ligase</keyword>
<accession>K5VVB3</accession>
<dbReference type="InterPro" id="IPR045851">
    <property type="entry name" value="AMP-bd_C_sf"/>
</dbReference>
<dbReference type="PANTHER" id="PTHR45527:SF1">
    <property type="entry name" value="FATTY ACID SYNTHASE"/>
    <property type="match status" value="1"/>
</dbReference>
<organism evidence="4 5">
    <name type="scientific">Phanerochaete carnosa (strain HHB-10118-sp)</name>
    <name type="common">White-rot fungus</name>
    <name type="synonym">Peniophora carnosa</name>
    <dbReference type="NCBI Taxonomy" id="650164"/>
    <lineage>
        <taxon>Eukaryota</taxon>
        <taxon>Fungi</taxon>
        <taxon>Dikarya</taxon>
        <taxon>Basidiomycota</taxon>
        <taxon>Agaricomycotina</taxon>
        <taxon>Agaricomycetes</taxon>
        <taxon>Polyporales</taxon>
        <taxon>Phanerochaetaceae</taxon>
        <taxon>Phanerochaete</taxon>
    </lineage>
</organism>
<dbReference type="GO" id="GO:0044550">
    <property type="term" value="P:secondary metabolite biosynthetic process"/>
    <property type="evidence" value="ECO:0007669"/>
    <property type="project" value="TreeGrafter"/>
</dbReference>
<evidence type="ECO:0000313" key="4">
    <source>
        <dbReference type="EMBL" id="EKM50745.1"/>
    </source>
</evidence>
<dbReference type="Pfam" id="PF00550">
    <property type="entry name" value="PP-binding"/>
    <property type="match status" value="1"/>
</dbReference>
<dbReference type="InParanoid" id="K5VVB3"/>
<dbReference type="KEGG" id="pco:PHACADRAFT_61601"/>
<dbReference type="PROSITE" id="PS50075">
    <property type="entry name" value="CARRIER"/>
    <property type="match status" value="1"/>
</dbReference>
<dbReference type="InterPro" id="IPR036736">
    <property type="entry name" value="ACP-like_sf"/>
</dbReference>
<name>K5VVB3_PHACS</name>
<dbReference type="AlphaFoldDB" id="K5VVB3"/>
<gene>
    <name evidence="4" type="ORF">PHACADRAFT_61601</name>
</gene>
<feature type="domain" description="Carrier" evidence="3">
    <location>
        <begin position="145"/>
        <end position="204"/>
    </location>
</feature>
<evidence type="ECO:0000256" key="2">
    <source>
        <dbReference type="ARBA" id="ARBA00023268"/>
    </source>
</evidence>
<dbReference type="InterPro" id="IPR009081">
    <property type="entry name" value="PP-bd_ACP"/>
</dbReference>
<protein>
    <recommendedName>
        <fullName evidence="3">Carrier domain-containing protein</fullName>
    </recommendedName>
</protein>
<evidence type="ECO:0000256" key="1">
    <source>
        <dbReference type="ARBA" id="ARBA00022598"/>
    </source>
</evidence>
<dbReference type="GO" id="GO:0043041">
    <property type="term" value="P:amino acid activation for nonribosomal peptide biosynthetic process"/>
    <property type="evidence" value="ECO:0007669"/>
    <property type="project" value="TreeGrafter"/>
</dbReference>
<dbReference type="OrthoDB" id="408177at2759"/>
<dbReference type="STRING" id="650164.K5VVB3"/>
<dbReference type="SUPFAM" id="SSF56801">
    <property type="entry name" value="Acetyl-CoA synthetase-like"/>
    <property type="match status" value="1"/>
</dbReference>
<keyword evidence="2" id="KW-0511">Multifunctional enzyme</keyword>
<dbReference type="GO" id="GO:0016874">
    <property type="term" value="F:ligase activity"/>
    <property type="evidence" value="ECO:0007669"/>
    <property type="project" value="UniProtKB-KW"/>
</dbReference>
<dbReference type="RefSeq" id="XP_007401008.1">
    <property type="nucleotide sequence ID" value="XM_007400946.1"/>
</dbReference>
<dbReference type="Proteomes" id="UP000008370">
    <property type="component" value="Unassembled WGS sequence"/>
</dbReference>
<dbReference type="GO" id="GO:0005737">
    <property type="term" value="C:cytoplasm"/>
    <property type="evidence" value="ECO:0007669"/>
    <property type="project" value="TreeGrafter"/>
</dbReference>
<evidence type="ECO:0000259" key="3">
    <source>
        <dbReference type="PROSITE" id="PS50075"/>
    </source>
</evidence>
<keyword evidence="5" id="KW-1185">Reference proteome</keyword>
<dbReference type="GO" id="GO:0031177">
    <property type="term" value="F:phosphopantetheine binding"/>
    <property type="evidence" value="ECO:0007669"/>
    <property type="project" value="TreeGrafter"/>
</dbReference>
<dbReference type="PANTHER" id="PTHR45527">
    <property type="entry name" value="NONRIBOSOMAL PEPTIDE SYNTHETASE"/>
    <property type="match status" value="1"/>
</dbReference>
<proteinExistence type="predicted"/>
<feature type="non-terminal residue" evidence="4">
    <location>
        <position position="204"/>
    </location>
</feature>